<dbReference type="RefSeq" id="WP_153802472.1">
    <property type="nucleotide sequence ID" value="NZ_BDCR01000001.1"/>
</dbReference>
<gene>
    <name evidence="2" type="ORF">PJIAN_1673</name>
</gene>
<evidence type="ECO:0008006" key="4">
    <source>
        <dbReference type="Google" id="ProtNLM"/>
    </source>
</evidence>
<evidence type="ECO:0000313" key="3">
    <source>
        <dbReference type="Proteomes" id="UP000076586"/>
    </source>
</evidence>
<sequence length="278" mass="29721">MIKKIFFLFLALVTIVSCSKNEDEQIGPLQVDKSSVVLSTDNPYAAIQIIKGSGSYSVSSSNESVAEYLLLENTLYISGNAIGNAVVTLSDGEGNSVKIKVEVKNYIARIVPLSTVVFLKKGDTKSIEVTKANAVFAIHSSGSNSIQVKESGNKVLISGLSLGAATLYYFEDFWPTQIYNVQIIEHYSFSISSSSTNISVTKGNDGELYIISGNGSYSLSTSASGVISTELRPYPIAATLSQNNPAVVYYKAIATGVTVLTVTDNETGESKSFSIRVN</sequence>
<evidence type="ECO:0000313" key="2">
    <source>
        <dbReference type="EMBL" id="GAT62083.1"/>
    </source>
</evidence>
<comment type="caution">
    <text evidence="2">The sequence shown here is derived from an EMBL/GenBank/DDBJ whole genome shotgun (WGS) entry which is preliminary data.</text>
</comment>
<dbReference type="PROSITE" id="PS51257">
    <property type="entry name" value="PROKAR_LIPOPROTEIN"/>
    <property type="match status" value="1"/>
</dbReference>
<dbReference type="EMBL" id="BDCR01000001">
    <property type="protein sequence ID" value="GAT62083.1"/>
    <property type="molecule type" value="Genomic_DNA"/>
</dbReference>
<dbReference type="STRING" id="681398.PJIAN_1673"/>
<reference evidence="3" key="1">
    <citation type="submission" date="2016-04" db="EMBL/GenBank/DDBJ databases">
        <title>Draft genome sequence of Paludibacter jiangxiensis strain NM7.</title>
        <authorList>
            <person name="Qiu Y."/>
            <person name="Matsuura N."/>
            <person name="Ohashi A."/>
            <person name="Tourlousse M.D."/>
            <person name="Sekiguchi Y."/>
        </authorList>
    </citation>
    <scope>NUCLEOTIDE SEQUENCE [LARGE SCALE GENOMIC DNA]</scope>
    <source>
        <strain evidence="3">NM7</strain>
    </source>
</reference>
<accession>A0A170YUV9</accession>
<keyword evidence="3" id="KW-1185">Reference proteome</keyword>
<reference evidence="3" key="2">
    <citation type="journal article" date="2017" name="Genome Announc.">
        <title>Draft genome sequence of Paludibacter jiangxiensis NM7(T), a propionate-producing fermentative bacterium.</title>
        <authorList>
            <person name="Qiu Y.-L."/>
            <person name="Tourlousse D.M."/>
            <person name="Matsuura N."/>
            <person name="Ohashi A."/>
            <person name="Sekiguchi Y."/>
        </authorList>
    </citation>
    <scope>NUCLEOTIDE SEQUENCE [LARGE SCALE GENOMIC DNA]</scope>
    <source>
        <strain evidence="3">NM7</strain>
    </source>
</reference>
<proteinExistence type="predicted"/>
<feature type="signal peptide" evidence="1">
    <location>
        <begin position="1"/>
        <end position="19"/>
    </location>
</feature>
<feature type="chain" id="PRO_5007904955" description="Pilus formation protein N terminal region" evidence="1">
    <location>
        <begin position="20"/>
        <end position="278"/>
    </location>
</feature>
<keyword evidence="1" id="KW-0732">Signal</keyword>
<name>A0A170YUV9_9BACT</name>
<protein>
    <recommendedName>
        <fullName evidence="4">Pilus formation protein N terminal region</fullName>
    </recommendedName>
</protein>
<organism evidence="2 3">
    <name type="scientific">Paludibacter jiangxiensis</name>
    <dbReference type="NCBI Taxonomy" id="681398"/>
    <lineage>
        <taxon>Bacteria</taxon>
        <taxon>Pseudomonadati</taxon>
        <taxon>Bacteroidota</taxon>
        <taxon>Bacteroidia</taxon>
        <taxon>Bacteroidales</taxon>
        <taxon>Paludibacteraceae</taxon>
        <taxon>Paludibacter</taxon>
    </lineage>
</organism>
<dbReference type="Proteomes" id="UP000076586">
    <property type="component" value="Unassembled WGS sequence"/>
</dbReference>
<evidence type="ECO:0000256" key="1">
    <source>
        <dbReference type="SAM" id="SignalP"/>
    </source>
</evidence>
<dbReference type="AlphaFoldDB" id="A0A170YUV9"/>